<name>A0A6G1CW47_9ORYZ</name>
<sequence length="203" mass="22546">MDPTRAGGFTHFLQDLDDMPMFSNSSIQPALFPAFPFAHVPFPSFCTQPPPAPPTGAAATAIDAGISAWLNNSIDPIQGNARKGETYWTKVAETFNATTPEGRKREMHHLKGHWHKTTKKPWSALWGSNRAKKGKGNADEVAVEVKEHLKALVDAQSTQKEEMEGMKEFQQKLSDQRVEAANLQLKAAQEKEAKMLDHKNKLL</sequence>
<evidence type="ECO:0000313" key="3">
    <source>
        <dbReference type="Proteomes" id="UP000479710"/>
    </source>
</evidence>
<feature type="coiled-coil region" evidence="1">
    <location>
        <begin position="166"/>
        <end position="193"/>
    </location>
</feature>
<dbReference type="AlphaFoldDB" id="A0A6G1CW47"/>
<dbReference type="OrthoDB" id="693402at2759"/>
<evidence type="ECO:0000313" key="2">
    <source>
        <dbReference type="EMBL" id="KAF0904396.1"/>
    </source>
</evidence>
<evidence type="ECO:0000256" key="1">
    <source>
        <dbReference type="SAM" id="Coils"/>
    </source>
</evidence>
<dbReference type="EMBL" id="SPHZ02000008">
    <property type="protein sequence ID" value="KAF0904396.1"/>
    <property type="molecule type" value="Genomic_DNA"/>
</dbReference>
<organism evidence="2 3">
    <name type="scientific">Oryza meyeriana var. granulata</name>
    <dbReference type="NCBI Taxonomy" id="110450"/>
    <lineage>
        <taxon>Eukaryota</taxon>
        <taxon>Viridiplantae</taxon>
        <taxon>Streptophyta</taxon>
        <taxon>Embryophyta</taxon>
        <taxon>Tracheophyta</taxon>
        <taxon>Spermatophyta</taxon>
        <taxon>Magnoliopsida</taxon>
        <taxon>Liliopsida</taxon>
        <taxon>Poales</taxon>
        <taxon>Poaceae</taxon>
        <taxon>BOP clade</taxon>
        <taxon>Oryzoideae</taxon>
        <taxon>Oryzeae</taxon>
        <taxon>Oryzinae</taxon>
        <taxon>Oryza</taxon>
        <taxon>Oryza meyeriana</taxon>
    </lineage>
</organism>
<evidence type="ECO:0008006" key="4">
    <source>
        <dbReference type="Google" id="ProtNLM"/>
    </source>
</evidence>
<protein>
    <recommendedName>
        <fullName evidence="4">No apical meristem-associated C-terminal domain-containing protein</fullName>
    </recommendedName>
</protein>
<proteinExistence type="predicted"/>
<gene>
    <name evidence="2" type="ORF">E2562_034480</name>
</gene>
<dbReference type="PANTHER" id="PTHR45224">
    <property type="entry name" value="OS01G0527900 PROTEIN-RELATED"/>
    <property type="match status" value="1"/>
</dbReference>
<comment type="caution">
    <text evidence="2">The sequence shown here is derived from an EMBL/GenBank/DDBJ whole genome shotgun (WGS) entry which is preliminary data.</text>
</comment>
<accession>A0A6G1CW47</accession>
<keyword evidence="1" id="KW-0175">Coiled coil</keyword>
<reference evidence="2 3" key="1">
    <citation type="submission" date="2019-11" db="EMBL/GenBank/DDBJ databases">
        <title>Whole genome sequence of Oryza granulata.</title>
        <authorList>
            <person name="Li W."/>
        </authorList>
    </citation>
    <scope>NUCLEOTIDE SEQUENCE [LARGE SCALE GENOMIC DNA]</scope>
    <source>
        <strain evidence="3">cv. Menghai</strain>
        <tissue evidence="2">Leaf</tissue>
    </source>
</reference>
<keyword evidence="3" id="KW-1185">Reference proteome</keyword>
<dbReference type="Proteomes" id="UP000479710">
    <property type="component" value="Unassembled WGS sequence"/>
</dbReference>
<dbReference type="PANTHER" id="PTHR45224:SF16">
    <property type="entry name" value="OS01G0527900 PROTEIN"/>
    <property type="match status" value="1"/>
</dbReference>